<feature type="transmembrane region" description="Helical" evidence="2">
    <location>
        <begin position="530"/>
        <end position="548"/>
    </location>
</feature>
<keyword evidence="2" id="KW-1133">Transmembrane helix</keyword>
<organism evidence="3 4">
    <name type="scientific">Candidatus Caccousia stercoris</name>
    <dbReference type="NCBI Taxonomy" id="2840723"/>
    <lineage>
        <taxon>Bacteria</taxon>
        <taxon>Bacillati</taxon>
        <taxon>Bacillota</taxon>
        <taxon>Clostridia</taxon>
        <taxon>Eubacteriales</taxon>
        <taxon>Oscillospiraceae</taxon>
        <taxon>Oscillospiraceae incertae sedis</taxon>
        <taxon>Candidatus Caccousia</taxon>
    </lineage>
</organism>
<evidence type="ECO:0000256" key="1">
    <source>
        <dbReference type="SAM" id="MobiDB-lite"/>
    </source>
</evidence>
<protein>
    <submittedName>
        <fullName evidence="3">Uncharacterized protein</fullName>
    </submittedName>
</protein>
<keyword evidence="2" id="KW-0472">Membrane</keyword>
<feature type="compositionally biased region" description="Acidic residues" evidence="1">
    <location>
        <begin position="481"/>
        <end position="495"/>
    </location>
</feature>
<proteinExistence type="predicted"/>
<accession>A0A9D1K2Z1</accession>
<name>A0A9D1K2Z1_9FIRM</name>
<dbReference type="AlphaFoldDB" id="A0A9D1K2Z1"/>
<keyword evidence="2" id="KW-0812">Transmembrane</keyword>
<reference evidence="3" key="1">
    <citation type="submission" date="2020-10" db="EMBL/GenBank/DDBJ databases">
        <authorList>
            <person name="Gilroy R."/>
        </authorList>
    </citation>
    <scope>NUCLEOTIDE SEQUENCE</scope>
    <source>
        <strain evidence="3">6086</strain>
    </source>
</reference>
<feature type="region of interest" description="Disordered" evidence="1">
    <location>
        <begin position="378"/>
        <end position="522"/>
    </location>
</feature>
<comment type="caution">
    <text evidence="3">The sequence shown here is derived from an EMBL/GenBank/DDBJ whole genome shotgun (WGS) entry which is preliminary data.</text>
</comment>
<evidence type="ECO:0000313" key="3">
    <source>
        <dbReference type="EMBL" id="HIS79805.1"/>
    </source>
</evidence>
<sequence>MKYRKAAAVLVLICLWLGVLGEIGFPVSALEFRDSGGDPPLIGGPSDGGQPGDGATQHTVHLGPEILEEGEMRTYETLSADFAGNPYLQEGMYPGTLDVYLDGPIVVEKGAFLKIGTFAIGSDKEASPVLHAALSDEPLIVVREGGTLVLTDVELNLQGEGLLILQDPGASVKVQGMDLPEDLVQWSTPFVENENRPLKDVRLEEGTPLTMEALPSSLTAYVQENGQEEWKEVALAWDLSGYDGRTSGEWTLTGSCVDAGGTPIPSEVPPSVSVRWYRLDELIVKDAFWSGKEAAAAQLVLGQLPDELDRLWGEISQDEGRTWTVWEEPDFTLSTDLNGNPVAVFEVPDSTPRWYRVRGTNEAEDHFWSTESFLLPQEESADQGGNRGGAVNPLPLDRDPLPIDNGQDNLGEEEPSQESTGSTEETPADPEADGTDGSEAEQAETPEIPTSVQDAEGEKSPAPKPAAVLDMAAQRDQAQAGEEEAAVSPEEEILEEPLLLTADPEPDPVETETAEQAQKPAGALSAGQQMLLVLGGLAVSGGAAALVIRRSRKA</sequence>
<feature type="compositionally biased region" description="Acidic residues" evidence="1">
    <location>
        <begin position="504"/>
        <end position="513"/>
    </location>
</feature>
<dbReference type="EMBL" id="DVJM01000240">
    <property type="protein sequence ID" value="HIS79805.1"/>
    <property type="molecule type" value="Genomic_DNA"/>
</dbReference>
<dbReference type="Proteomes" id="UP000824141">
    <property type="component" value="Unassembled WGS sequence"/>
</dbReference>
<evidence type="ECO:0000256" key="2">
    <source>
        <dbReference type="SAM" id="Phobius"/>
    </source>
</evidence>
<reference evidence="3" key="2">
    <citation type="journal article" date="2021" name="PeerJ">
        <title>Extensive microbial diversity within the chicken gut microbiome revealed by metagenomics and culture.</title>
        <authorList>
            <person name="Gilroy R."/>
            <person name="Ravi A."/>
            <person name="Getino M."/>
            <person name="Pursley I."/>
            <person name="Horton D.L."/>
            <person name="Alikhan N.F."/>
            <person name="Baker D."/>
            <person name="Gharbi K."/>
            <person name="Hall N."/>
            <person name="Watson M."/>
            <person name="Adriaenssens E.M."/>
            <person name="Foster-Nyarko E."/>
            <person name="Jarju S."/>
            <person name="Secka A."/>
            <person name="Antonio M."/>
            <person name="Oren A."/>
            <person name="Chaudhuri R.R."/>
            <person name="La Ragione R."/>
            <person name="Hildebrand F."/>
            <person name="Pallen M.J."/>
        </authorList>
    </citation>
    <scope>NUCLEOTIDE SEQUENCE</scope>
    <source>
        <strain evidence="3">6086</strain>
    </source>
</reference>
<gene>
    <name evidence="3" type="ORF">IAD03_10600</name>
</gene>
<evidence type="ECO:0000313" key="4">
    <source>
        <dbReference type="Proteomes" id="UP000824141"/>
    </source>
</evidence>
<feature type="compositionally biased region" description="Acidic residues" evidence="1">
    <location>
        <begin position="426"/>
        <end position="444"/>
    </location>
</feature>
<feature type="region of interest" description="Disordered" evidence="1">
    <location>
        <begin position="36"/>
        <end position="58"/>
    </location>
</feature>